<evidence type="ECO:0000256" key="8">
    <source>
        <dbReference type="ARBA" id="ARBA00023242"/>
    </source>
</evidence>
<dbReference type="GO" id="GO:0000439">
    <property type="term" value="C:transcription factor TFIIH core complex"/>
    <property type="evidence" value="ECO:0007669"/>
    <property type="project" value="UniProtKB-UniRule"/>
</dbReference>
<keyword evidence="11" id="KW-1185">Reference proteome</keyword>
<sequence length="94" mass="10971">MPRAIRGNSRSPPKFRHEGSHVEMKFLLGVFIECEPAIKAIILHLDSESRDIVIEDLDEQHMVVKENMVDTVKQKLEDRLKETYRPEEPLDESE</sequence>
<reference evidence="10" key="2">
    <citation type="submission" date="2023-06" db="EMBL/GenBank/DDBJ databases">
        <authorList>
            <consortium name="Lawrence Berkeley National Laboratory"/>
            <person name="Haridas S."/>
            <person name="Hensen N."/>
            <person name="Bonometti L."/>
            <person name="Westerberg I."/>
            <person name="Brannstrom I.O."/>
            <person name="Guillou S."/>
            <person name="Cros-Aarteil S."/>
            <person name="Calhoun S."/>
            <person name="Kuo A."/>
            <person name="Mondo S."/>
            <person name="Pangilinan J."/>
            <person name="Riley R."/>
            <person name="Labutti K."/>
            <person name="Andreopoulos B."/>
            <person name="Lipzen A."/>
            <person name="Chen C."/>
            <person name="Yanf M."/>
            <person name="Daum C."/>
            <person name="Ng V."/>
            <person name="Clum A."/>
            <person name="Steindorff A."/>
            <person name="Ohm R."/>
            <person name="Martin F."/>
            <person name="Silar P."/>
            <person name="Natvig D."/>
            <person name="Lalanne C."/>
            <person name="Gautier V."/>
            <person name="Ament-Velasquez S.L."/>
            <person name="Kruys A."/>
            <person name="Hutchinson M.I."/>
            <person name="Powell A.J."/>
            <person name="Barry K."/>
            <person name="Miller A.N."/>
            <person name="Grigoriev I.V."/>
            <person name="Debuchy R."/>
            <person name="Gladieux P."/>
            <person name="Thoren M.H."/>
            <person name="Johannesson H."/>
        </authorList>
    </citation>
    <scope>NUCLEOTIDE SEQUENCE</scope>
    <source>
        <strain evidence="10">CBS 118394</strain>
    </source>
</reference>
<evidence type="ECO:0000256" key="1">
    <source>
        <dbReference type="ARBA" id="ARBA00002817"/>
    </source>
</evidence>
<dbReference type="GO" id="GO:0006294">
    <property type="term" value="P:nucleotide-excision repair, preincision complex assembly"/>
    <property type="evidence" value="ECO:0007669"/>
    <property type="project" value="TreeGrafter"/>
</dbReference>
<comment type="similarity">
    <text evidence="3 9">Belongs to the TFB5 family.</text>
</comment>
<comment type="subunit">
    <text evidence="9">Component of the 7-subunit TFIIH core complex.</text>
</comment>
<evidence type="ECO:0000256" key="3">
    <source>
        <dbReference type="ARBA" id="ARBA00007470"/>
    </source>
</evidence>
<dbReference type="PANTHER" id="PTHR28580:SF1">
    <property type="entry name" value="GENERAL TRANSCRIPTION FACTOR IIH SUBUNIT 5"/>
    <property type="match status" value="1"/>
</dbReference>
<evidence type="ECO:0000313" key="10">
    <source>
        <dbReference type="EMBL" id="KAK3325891.1"/>
    </source>
</evidence>
<protein>
    <recommendedName>
        <fullName evidence="9">General transcription and DNA repair factor IIH subunit TFB5</fullName>
    </recommendedName>
</protein>
<name>A0AAE0MAX3_9PEZI</name>
<dbReference type="InterPro" id="IPR009400">
    <property type="entry name" value="TFIIH_TTDA/Tfb5"/>
</dbReference>
<keyword evidence="7 9" id="KW-0234">DNA repair</keyword>
<dbReference type="GO" id="GO:0005675">
    <property type="term" value="C:transcription factor TFIIH holo complex"/>
    <property type="evidence" value="ECO:0007669"/>
    <property type="project" value="TreeGrafter"/>
</dbReference>
<evidence type="ECO:0000256" key="5">
    <source>
        <dbReference type="ARBA" id="ARBA00023015"/>
    </source>
</evidence>
<dbReference type="FunFam" id="3.30.70.1220:FF:000002">
    <property type="entry name" value="RNA polymerase II transcription factor B subunit 5"/>
    <property type="match status" value="1"/>
</dbReference>
<dbReference type="InterPro" id="IPR035935">
    <property type="entry name" value="TFB5-like_sf"/>
</dbReference>
<accession>A0AAE0MAX3</accession>
<evidence type="ECO:0000256" key="6">
    <source>
        <dbReference type="ARBA" id="ARBA00023163"/>
    </source>
</evidence>
<dbReference type="SUPFAM" id="SSF142897">
    <property type="entry name" value="TFB5-like"/>
    <property type="match status" value="1"/>
</dbReference>
<dbReference type="Proteomes" id="UP001283341">
    <property type="component" value="Unassembled WGS sequence"/>
</dbReference>
<evidence type="ECO:0000256" key="2">
    <source>
        <dbReference type="ARBA" id="ARBA00004123"/>
    </source>
</evidence>
<evidence type="ECO:0000256" key="9">
    <source>
        <dbReference type="RuleBase" id="RU368032"/>
    </source>
</evidence>
<dbReference type="EMBL" id="JAUEDM010000002">
    <property type="protein sequence ID" value="KAK3325891.1"/>
    <property type="molecule type" value="Genomic_DNA"/>
</dbReference>
<keyword evidence="8 9" id="KW-0539">Nucleus</keyword>
<dbReference type="Gene3D" id="3.30.70.1220">
    <property type="entry name" value="TFB5-like"/>
    <property type="match status" value="1"/>
</dbReference>
<keyword evidence="4 9" id="KW-0227">DNA damage</keyword>
<comment type="function">
    <text evidence="1">Component of the general transcription and DNA repair factor IIH (TFIIH) core complex, which is involved in general and transcription-coupled nucleotide excision repair (NER) of damaged DNA and, when complexed to TFIIK, in RNA transcription by RNA polymerase II. In NER, TFIIH acts by opening DNA around the lesion to allow the excision of the damaged oligonucleotide and its replacement by a new DNA fragment. In transcription, TFIIH has an essential role in transcription initiation. When the pre-initiation complex (PIC) has been established, TFIIH is required for promoter opening and promoter escape. Phosphorylation of the C-terminal tail (CTD) of the largest subunit of RNA polymerase II by the kinase module TFIIK controls the initiation of transcription.</text>
</comment>
<comment type="subcellular location">
    <subcellularLocation>
        <location evidence="2 9">Nucleus</location>
    </subcellularLocation>
</comment>
<dbReference type="Pfam" id="PF06331">
    <property type="entry name" value="Tfb5"/>
    <property type="match status" value="1"/>
</dbReference>
<proteinExistence type="inferred from homology"/>
<evidence type="ECO:0000313" key="11">
    <source>
        <dbReference type="Proteomes" id="UP001283341"/>
    </source>
</evidence>
<dbReference type="PANTHER" id="PTHR28580">
    <property type="entry name" value="GENERAL TRANSCRIPTION FACTOR IIH SUBUNIT 5"/>
    <property type="match status" value="1"/>
</dbReference>
<comment type="caution">
    <text evidence="10">The sequence shown here is derived from an EMBL/GenBank/DDBJ whole genome shotgun (WGS) entry which is preliminary data.</text>
</comment>
<evidence type="ECO:0000256" key="4">
    <source>
        <dbReference type="ARBA" id="ARBA00022763"/>
    </source>
</evidence>
<keyword evidence="5 9" id="KW-0805">Transcription regulation</keyword>
<dbReference type="SMART" id="SM01395">
    <property type="entry name" value="Tbf5"/>
    <property type="match status" value="1"/>
</dbReference>
<gene>
    <name evidence="10" type="ORF">B0H66DRAFT_600026</name>
</gene>
<dbReference type="GO" id="GO:0006367">
    <property type="term" value="P:transcription initiation at RNA polymerase II promoter"/>
    <property type="evidence" value="ECO:0007669"/>
    <property type="project" value="UniProtKB-UniRule"/>
</dbReference>
<comment type="function">
    <text evidence="9">In NER, TFIIH acts by opening DNA around the lesion to allow the excision of the damaged oligonucleotide and its replacement by a new DNA fragment. In transcription, TFIIH has an essential role in transcription initiation. When the pre-initiation complex (PIC) has been established, TFIIH is required for promoter opening and promoter escape.</text>
</comment>
<keyword evidence="6 9" id="KW-0804">Transcription</keyword>
<evidence type="ECO:0000256" key="7">
    <source>
        <dbReference type="ARBA" id="ARBA00023204"/>
    </source>
</evidence>
<organism evidence="10 11">
    <name type="scientific">Apodospora peruviana</name>
    <dbReference type="NCBI Taxonomy" id="516989"/>
    <lineage>
        <taxon>Eukaryota</taxon>
        <taxon>Fungi</taxon>
        <taxon>Dikarya</taxon>
        <taxon>Ascomycota</taxon>
        <taxon>Pezizomycotina</taxon>
        <taxon>Sordariomycetes</taxon>
        <taxon>Sordariomycetidae</taxon>
        <taxon>Sordariales</taxon>
        <taxon>Lasiosphaeriaceae</taxon>
        <taxon>Apodospora</taxon>
    </lineage>
</organism>
<reference evidence="10" key="1">
    <citation type="journal article" date="2023" name="Mol. Phylogenet. Evol.">
        <title>Genome-scale phylogeny and comparative genomics of the fungal order Sordariales.</title>
        <authorList>
            <person name="Hensen N."/>
            <person name="Bonometti L."/>
            <person name="Westerberg I."/>
            <person name="Brannstrom I.O."/>
            <person name="Guillou S."/>
            <person name="Cros-Aarteil S."/>
            <person name="Calhoun S."/>
            <person name="Haridas S."/>
            <person name="Kuo A."/>
            <person name="Mondo S."/>
            <person name="Pangilinan J."/>
            <person name="Riley R."/>
            <person name="LaButti K."/>
            <person name="Andreopoulos B."/>
            <person name="Lipzen A."/>
            <person name="Chen C."/>
            <person name="Yan M."/>
            <person name="Daum C."/>
            <person name="Ng V."/>
            <person name="Clum A."/>
            <person name="Steindorff A."/>
            <person name="Ohm R.A."/>
            <person name="Martin F."/>
            <person name="Silar P."/>
            <person name="Natvig D.O."/>
            <person name="Lalanne C."/>
            <person name="Gautier V."/>
            <person name="Ament-Velasquez S.L."/>
            <person name="Kruys A."/>
            <person name="Hutchinson M.I."/>
            <person name="Powell A.J."/>
            <person name="Barry K."/>
            <person name="Miller A.N."/>
            <person name="Grigoriev I.V."/>
            <person name="Debuchy R."/>
            <person name="Gladieux P."/>
            <person name="Hiltunen Thoren M."/>
            <person name="Johannesson H."/>
        </authorList>
    </citation>
    <scope>NUCLEOTIDE SEQUENCE</scope>
    <source>
        <strain evidence="10">CBS 118394</strain>
    </source>
</reference>
<dbReference type="AlphaFoldDB" id="A0AAE0MAX3"/>